<evidence type="ECO:0000256" key="1">
    <source>
        <dbReference type="SAM" id="Phobius"/>
    </source>
</evidence>
<dbReference type="Proteomes" id="UP000032049">
    <property type="component" value="Unassembled WGS sequence"/>
</dbReference>
<protein>
    <recommendedName>
        <fullName evidence="4">Carboxypeptidase regulatory-like domain-containing protein</fullName>
    </recommendedName>
</protein>
<comment type="caution">
    <text evidence="2">The sequence shown here is derived from an EMBL/GenBank/DDBJ whole genome shotgun (WGS) entry which is preliminary data.</text>
</comment>
<dbReference type="SUPFAM" id="SSF49464">
    <property type="entry name" value="Carboxypeptidase regulatory domain-like"/>
    <property type="match status" value="1"/>
</dbReference>
<keyword evidence="1" id="KW-0472">Membrane</keyword>
<keyword evidence="1" id="KW-1133">Transmembrane helix</keyword>
<proteinExistence type="predicted"/>
<evidence type="ECO:0008006" key="4">
    <source>
        <dbReference type="Google" id="ProtNLM"/>
    </source>
</evidence>
<dbReference type="Gene3D" id="2.60.40.1120">
    <property type="entry name" value="Carboxypeptidase-like, regulatory domain"/>
    <property type="match status" value="1"/>
</dbReference>
<feature type="transmembrane region" description="Helical" evidence="1">
    <location>
        <begin position="6"/>
        <end position="24"/>
    </location>
</feature>
<gene>
    <name evidence="2" type="ORF">TH53_00280</name>
</gene>
<dbReference type="InterPro" id="IPR008969">
    <property type="entry name" value="CarboxyPept-like_regulatory"/>
</dbReference>
<dbReference type="SMR" id="A0A0D0GX03"/>
<sequence>MNYKNLINISSLILLTFSLIGCAVRQGFIERKNGAYDLSIKKSSKKHAPIISGIVYEYGTKIPLPGAMIFTNNTKFPVDKKDRIETGESGKYVMSAKSGNRYIISRYIGFKEMKTLILRLAKGDTVRLDLYMKPDDRPLY</sequence>
<keyword evidence="3" id="KW-1185">Reference proteome</keyword>
<reference evidence="2 3" key="1">
    <citation type="submission" date="2015-01" db="EMBL/GenBank/DDBJ databases">
        <title>Draft genome sequence of Pedobacter sp. NL19 isolated from sludge of an effluent treatment pond in an abandoned uranium mine.</title>
        <authorList>
            <person name="Santos T."/>
            <person name="Caetano T."/>
            <person name="Covas C."/>
            <person name="Cruz A."/>
            <person name="Mendo S."/>
        </authorList>
    </citation>
    <scope>NUCLEOTIDE SEQUENCE [LARGE SCALE GENOMIC DNA]</scope>
    <source>
        <strain evidence="2 3">NL19</strain>
    </source>
</reference>
<keyword evidence="1" id="KW-0812">Transmembrane</keyword>
<name>A0A0D0GX03_9SPHI</name>
<dbReference type="RefSeq" id="WP_041877248.1">
    <property type="nucleotide sequence ID" value="NZ_CP157278.1"/>
</dbReference>
<organism evidence="2 3">
    <name type="scientific">Pedobacter lusitanus</name>
    <dbReference type="NCBI Taxonomy" id="1503925"/>
    <lineage>
        <taxon>Bacteria</taxon>
        <taxon>Pseudomonadati</taxon>
        <taxon>Bacteroidota</taxon>
        <taxon>Sphingobacteriia</taxon>
        <taxon>Sphingobacteriales</taxon>
        <taxon>Sphingobacteriaceae</taxon>
        <taxon>Pedobacter</taxon>
    </lineage>
</organism>
<dbReference type="AlphaFoldDB" id="A0A0D0GX03"/>
<dbReference type="OrthoDB" id="9812892at2"/>
<evidence type="ECO:0000313" key="2">
    <source>
        <dbReference type="EMBL" id="KIO78966.1"/>
    </source>
</evidence>
<dbReference type="STRING" id="1503925.TH53_00280"/>
<evidence type="ECO:0000313" key="3">
    <source>
        <dbReference type="Proteomes" id="UP000032049"/>
    </source>
</evidence>
<dbReference type="EMBL" id="JXRA01000003">
    <property type="protein sequence ID" value="KIO78966.1"/>
    <property type="molecule type" value="Genomic_DNA"/>
</dbReference>
<dbReference type="PROSITE" id="PS51257">
    <property type="entry name" value="PROKAR_LIPOPROTEIN"/>
    <property type="match status" value="1"/>
</dbReference>
<accession>A0A0D0GX03</accession>